<dbReference type="RefSeq" id="WP_074642171.1">
    <property type="nucleotide sequence ID" value="NZ_AP025286.1"/>
</dbReference>
<dbReference type="InterPro" id="IPR003439">
    <property type="entry name" value="ABC_transporter-like_ATP-bd"/>
</dbReference>
<sequence length="259" mass="28781">MSGEIKLNNITKIFNQGEAEEVTALNGVDFTIPAGSFVSLIGPSGCGKTTLLRCIAGLETPTSGEVSVDGTKITKPGSDRGFAFQQANLFPWLTIRDNVAFGLKARHIYKERKKDVDEFIKLVGLEGFEKSYPHQLSGGMNQRASLARALVGHPKILLLDEPLGALDAFTRMTMQDEIIRLWKEHNTTMVMVTHDVDEAVYLSDYVVVMSPRPAKVEKIIKIDLSHPRARGQDVFLKYRTQILEILNYAGKVQEAEYAI</sequence>
<dbReference type="CDD" id="cd03293">
    <property type="entry name" value="ABC_NrtD_SsuB_transporters"/>
    <property type="match status" value="1"/>
</dbReference>
<name>A0A1H9ECC8_9SPIR</name>
<keyword evidence="3 5" id="KW-0067">ATP-binding</keyword>
<evidence type="ECO:0000313" key="6">
    <source>
        <dbReference type="Proteomes" id="UP000182360"/>
    </source>
</evidence>
<dbReference type="Proteomes" id="UP000182360">
    <property type="component" value="Unassembled WGS sequence"/>
</dbReference>
<proteinExistence type="predicted"/>
<dbReference type="PANTHER" id="PTHR42788">
    <property type="entry name" value="TAURINE IMPORT ATP-BINDING PROTEIN-RELATED"/>
    <property type="match status" value="1"/>
</dbReference>
<organism evidence="5 6">
    <name type="scientific">Treponema bryantii</name>
    <dbReference type="NCBI Taxonomy" id="163"/>
    <lineage>
        <taxon>Bacteria</taxon>
        <taxon>Pseudomonadati</taxon>
        <taxon>Spirochaetota</taxon>
        <taxon>Spirochaetia</taxon>
        <taxon>Spirochaetales</taxon>
        <taxon>Treponemataceae</taxon>
        <taxon>Treponema</taxon>
    </lineage>
</organism>
<dbReference type="GO" id="GO:0016887">
    <property type="term" value="F:ATP hydrolysis activity"/>
    <property type="evidence" value="ECO:0007669"/>
    <property type="project" value="InterPro"/>
</dbReference>
<dbReference type="InterPro" id="IPR027417">
    <property type="entry name" value="P-loop_NTPase"/>
</dbReference>
<evidence type="ECO:0000256" key="3">
    <source>
        <dbReference type="ARBA" id="ARBA00022840"/>
    </source>
</evidence>
<dbReference type="InterPro" id="IPR050166">
    <property type="entry name" value="ABC_transporter_ATP-bind"/>
</dbReference>
<dbReference type="PANTHER" id="PTHR42788:SF13">
    <property type="entry name" value="ALIPHATIC SULFONATES IMPORT ATP-BINDING PROTEIN SSUB"/>
    <property type="match status" value="1"/>
</dbReference>
<evidence type="ECO:0000256" key="1">
    <source>
        <dbReference type="ARBA" id="ARBA00022448"/>
    </source>
</evidence>
<dbReference type="GO" id="GO:0005524">
    <property type="term" value="F:ATP binding"/>
    <property type="evidence" value="ECO:0007669"/>
    <property type="project" value="UniProtKB-KW"/>
</dbReference>
<dbReference type="OrthoDB" id="9801958at2"/>
<dbReference type="InterPro" id="IPR003593">
    <property type="entry name" value="AAA+_ATPase"/>
</dbReference>
<dbReference type="Gene3D" id="3.40.50.300">
    <property type="entry name" value="P-loop containing nucleotide triphosphate hydrolases"/>
    <property type="match status" value="1"/>
</dbReference>
<dbReference type="EMBL" id="FOFU01000003">
    <property type="protein sequence ID" value="SEQ23279.1"/>
    <property type="molecule type" value="Genomic_DNA"/>
</dbReference>
<dbReference type="FunFam" id="3.40.50.300:FF:000425">
    <property type="entry name" value="Probable ABC transporter, ATP-binding subunit"/>
    <property type="match status" value="1"/>
</dbReference>
<dbReference type="STRING" id="163.SAMN04487775_101383"/>
<keyword evidence="1" id="KW-0813">Transport</keyword>
<gene>
    <name evidence="5" type="ORF">SAMN04487977_103109</name>
</gene>
<dbReference type="GO" id="GO:0015697">
    <property type="term" value="P:quaternary ammonium group transport"/>
    <property type="evidence" value="ECO:0007669"/>
    <property type="project" value="UniProtKB-ARBA"/>
</dbReference>
<accession>A0A1H9ECC8</accession>
<reference evidence="5 6" key="1">
    <citation type="submission" date="2016-10" db="EMBL/GenBank/DDBJ databases">
        <authorList>
            <person name="de Groot N.N."/>
        </authorList>
    </citation>
    <scope>NUCLEOTIDE SEQUENCE [LARGE SCALE GENOMIC DNA]</scope>
    <source>
        <strain evidence="5 6">B25</strain>
    </source>
</reference>
<dbReference type="SUPFAM" id="SSF52540">
    <property type="entry name" value="P-loop containing nucleoside triphosphate hydrolases"/>
    <property type="match status" value="1"/>
</dbReference>
<evidence type="ECO:0000313" key="5">
    <source>
        <dbReference type="EMBL" id="SEQ23279.1"/>
    </source>
</evidence>
<evidence type="ECO:0000256" key="2">
    <source>
        <dbReference type="ARBA" id="ARBA00022741"/>
    </source>
</evidence>
<feature type="domain" description="ABC transporter" evidence="4">
    <location>
        <begin position="5"/>
        <end position="236"/>
    </location>
</feature>
<dbReference type="AlphaFoldDB" id="A0A1H9ECC8"/>
<dbReference type="PROSITE" id="PS50893">
    <property type="entry name" value="ABC_TRANSPORTER_2"/>
    <property type="match status" value="1"/>
</dbReference>
<evidence type="ECO:0000259" key="4">
    <source>
        <dbReference type="PROSITE" id="PS50893"/>
    </source>
</evidence>
<dbReference type="Pfam" id="PF00005">
    <property type="entry name" value="ABC_tran"/>
    <property type="match status" value="1"/>
</dbReference>
<dbReference type="SMART" id="SM00382">
    <property type="entry name" value="AAA"/>
    <property type="match status" value="1"/>
</dbReference>
<protein>
    <submittedName>
        <fullName evidence="5">Sulfonate transport system ATP-binding protein</fullName>
    </submittedName>
</protein>
<keyword evidence="2" id="KW-0547">Nucleotide-binding</keyword>
<keyword evidence="6" id="KW-1185">Reference proteome</keyword>